<dbReference type="InterPro" id="IPR007452">
    <property type="entry name" value="TamB_C"/>
</dbReference>
<protein>
    <recommendedName>
        <fullName evidence="6">Translocation and assembly module TamB C-terminal domain-containing protein</fullName>
    </recommendedName>
</protein>
<dbReference type="GO" id="GO:0005886">
    <property type="term" value="C:plasma membrane"/>
    <property type="evidence" value="ECO:0007669"/>
    <property type="project" value="InterPro"/>
</dbReference>
<evidence type="ECO:0000313" key="7">
    <source>
        <dbReference type="EMBL" id="ASP49688.1"/>
    </source>
</evidence>
<evidence type="ECO:0000256" key="3">
    <source>
        <dbReference type="ARBA" id="ARBA00022989"/>
    </source>
</evidence>
<dbReference type="EMBL" id="CP020465">
    <property type="protein sequence ID" value="ASP49688.1"/>
    <property type="molecule type" value="Genomic_DNA"/>
</dbReference>
<dbReference type="KEGG" id="cber:B5D82_19100"/>
<evidence type="ECO:0000256" key="1">
    <source>
        <dbReference type="ARBA" id="ARBA00004167"/>
    </source>
</evidence>
<dbReference type="GO" id="GO:0009306">
    <property type="term" value="P:protein secretion"/>
    <property type="evidence" value="ECO:0007669"/>
    <property type="project" value="InterPro"/>
</dbReference>
<accession>A0A222GCV1</accession>
<dbReference type="GO" id="GO:0097347">
    <property type="term" value="C:TAM protein secretion complex"/>
    <property type="evidence" value="ECO:0007669"/>
    <property type="project" value="TreeGrafter"/>
</dbReference>
<feature type="transmembrane region" description="Helical" evidence="5">
    <location>
        <begin position="12"/>
        <end position="32"/>
    </location>
</feature>
<name>A0A222GCV1_9GAMM</name>
<dbReference type="PANTHER" id="PTHR36985">
    <property type="entry name" value="TRANSLOCATION AND ASSEMBLY MODULE SUBUNIT TAMB"/>
    <property type="match status" value="1"/>
</dbReference>
<organism evidence="7 8">
    <name type="scientific">Cognaticolwellia beringensis</name>
    <dbReference type="NCBI Taxonomy" id="1967665"/>
    <lineage>
        <taxon>Bacteria</taxon>
        <taxon>Pseudomonadati</taxon>
        <taxon>Pseudomonadota</taxon>
        <taxon>Gammaproteobacteria</taxon>
        <taxon>Alteromonadales</taxon>
        <taxon>Colwelliaceae</taxon>
        <taxon>Cognaticolwellia</taxon>
    </lineage>
</organism>
<reference evidence="7 8" key="1">
    <citation type="submission" date="2017-08" db="EMBL/GenBank/DDBJ databases">
        <title>Complete genome of Colwellia sp. NB097-1, a psychrophile bacterium ioslated from Bering Sea.</title>
        <authorList>
            <person name="Chen X."/>
        </authorList>
    </citation>
    <scope>NUCLEOTIDE SEQUENCE [LARGE SCALE GENOMIC DNA]</scope>
    <source>
        <strain evidence="7 8">NB097-1</strain>
    </source>
</reference>
<dbReference type="Proteomes" id="UP000202259">
    <property type="component" value="Chromosome"/>
</dbReference>
<dbReference type="AlphaFoldDB" id="A0A222GCV1"/>
<proteinExistence type="predicted"/>
<feature type="domain" description="Translocation and assembly module TamB C-terminal" evidence="6">
    <location>
        <begin position="901"/>
        <end position="1234"/>
    </location>
</feature>
<dbReference type="PANTHER" id="PTHR36985:SF1">
    <property type="entry name" value="TRANSLOCATION AND ASSEMBLY MODULE SUBUNIT TAMB"/>
    <property type="match status" value="1"/>
</dbReference>
<evidence type="ECO:0000256" key="5">
    <source>
        <dbReference type="SAM" id="Phobius"/>
    </source>
</evidence>
<keyword evidence="8" id="KW-1185">Reference proteome</keyword>
<keyword evidence="4 5" id="KW-0472">Membrane</keyword>
<keyword evidence="3 5" id="KW-1133">Transmembrane helix</keyword>
<evidence type="ECO:0000256" key="4">
    <source>
        <dbReference type="ARBA" id="ARBA00023136"/>
    </source>
</evidence>
<sequence length="1247" mass="137002">MNYFKKKAMLKWFSLVSTVLIAIVLLILTWLYTTESGLQWLVKRGAQFQPQALSIGKVSGTLSSRIYLTELNWQEPGTTLHVKDIAVDCQWLTLIDRLVTCDNINLSSLDVSIISDKKTTNPQDALPELSTVQLPVEIKVKQVSIAAINYKATTPEITSANENTPEASVQYTITALDVKKIALAGSKASVSALNLTFDDHKISVSGYIDMRKKWQHQLAINVQGSKLSANVKSKGRLSESSKFTLKLQSPNQLLVTSDWFYNQGLFLKNGKLIAEKQQVALANENLSVEQVKANFALTWPKLTANLQAQATWQTFEPITVDVSTELASVLDWRSSATATLLLKSELKEAQVASSIQQVFPDAINNDSSAVKQSWPVLANLDMNIEQGAFKFKSNEIIFGELTAALQGELNVDNPNTENLWLKGHVEGRSLILENALQVNNIKASWQIEKLKSTWLVTSEGKIEQLALASFDGKNIQWSIDLGKRWLADMTADSFNISDNAVAVPSLKFSGLPEKHHLLVSAKLAENTSVNLTLDGQLLQKNTKPLTLDSDLATTMWQIDNLEFEALNQKETFLVASEQLRLSADTQRIKNLCLSGSGKLCLNAENSNQQWSADLFFEQWAVSPVFEQLQAWQSILLAQPQSHLQVVEGTVTGNLALVGKGKQLEKVSANITIPSFKWQSSQVQVHAQALTLSSQQQQNNIAITTQWQTINTLVNLPQWQSNIVMPEGQILMSITPDYKVDFDLEQTDITLSIPDENSKDETALSKRILTIALVKLQGKWQQDKVNTSLNIRLPGVDEITAELNSDWPLVDSANIGGDLSLNIKEFDWLKHWQKSIDKIDISLVQNFTLAGTWQKPLFDGEGSLAINQLIIDEYGLDISNSKIKLSSQQDSIILLGELQNPQGALTIAGDAKLSSPIKANLTVEGQQVTLVNNSDNKLIVSPTLKANYQDNFLTVDGNLVVDQADIKISSLPKPAINVSEDQVIVDEKALSVKDSPFDYNISLTLSAGNNVRVSGFGLSSEIQGNLSSTLLSGHPLTLNGRLDLKDGKFEAYKQTLTIEQGQLLFLGTAANPSIQFRAIRIVDDIKVGIIADGTLQKPRLTLFSEPTMADENVLSLLITGRNLNSLSQQEGNALTSAAISLGVESANKLVQKIGDQLGLKDVEFTSKSGNNGNSTRVDIAAKINDRLNVGYGTSIDSDSGVQAGWSIEYKLSPSISFEAISGDEISANINYKKQFSPAKDTKKDKDND</sequence>
<comment type="subcellular location">
    <subcellularLocation>
        <location evidence="1">Membrane</location>
        <topology evidence="1">Single-pass membrane protein</topology>
    </subcellularLocation>
</comment>
<evidence type="ECO:0000313" key="8">
    <source>
        <dbReference type="Proteomes" id="UP000202259"/>
    </source>
</evidence>
<keyword evidence="2 5" id="KW-0812">Transmembrane</keyword>
<dbReference type="Pfam" id="PF04357">
    <property type="entry name" value="TamB"/>
    <property type="match status" value="1"/>
</dbReference>
<gene>
    <name evidence="7" type="ORF">B5D82_19100</name>
</gene>
<evidence type="ECO:0000259" key="6">
    <source>
        <dbReference type="Pfam" id="PF04357"/>
    </source>
</evidence>
<evidence type="ECO:0000256" key="2">
    <source>
        <dbReference type="ARBA" id="ARBA00022692"/>
    </source>
</evidence>